<name>A0ACB8YPB6_9ASTR</name>
<organism evidence="1 2">
    <name type="scientific">Smallanthus sonchifolius</name>
    <dbReference type="NCBI Taxonomy" id="185202"/>
    <lineage>
        <taxon>Eukaryota</taxon>
        <taxon>Viridiplantae</taxon>
        <taxon>Streptophyta</taxon>
        <taxon>Embryophyta</taxon>
        <taxon>Tracheophyta</taxon>
        <taxon>Spermatophyta</taxon>
        <taxon>Magnoliopsida</taxon>
        <taxon>eudicotyledons</taxon>
        <taxon>Gunneridae</taxon>
        <taxon>Pentapetalae</taxon>
        <taxon>asterids</taxon>
        <taxon>campanulids</taxon>
        <taxon>Asterales</taxon>
        <taxon>Asteraceae</taxon>
        <taxon>Asteroideae</taxon>
        <taxon>Heliantheae alliance</taxon>
        <taxon>Millerieae</taxon>
        <taxon>Smallanthus</taxon>
    </lineage>
</organism>
<proteinExistence type="predicted"/>
<reference evidence="1 2" key="2">
    <citation type="journal article" date="2022" name="Mol. Ecol. Resour.">
        <title>The genomes of chicory, endive, great burdock and yacon provide insights into Asteraceae paleo-polyploidization history and plant inulin production.</title>
        <authorList>
            <person name="Fan W."/>
            <person name="Wang S."/>
            <person name="Wang H."/>
            <person name="Wang A."/>
            <person name="Jiang F."/>
            <person name="Liu H."/>
            <person name="Zhao H."/>
            <person name="Xu D."/>
            <person name="Zhang Y."/>
        </authorList>
    </citation>
    <scope>NUCLEOTIDE SEQUENCE [LARGE SCALE GENOMIC DNA]</scope>
    <source>
        <strain evidence="2">cv. Yunnan</strain>
        <tissue evidence="1">Leaves</tissue>
    </source>
</reference>
<dbReference type="EMBL" id="CM042044">
    <property type="protein sequence ID" value="KAI3687117.1"/>
    <property type="molecule type" value="Genomic_DNA"/>
</dbReference>
<gene>
    <name evidence="1" type="ORF">L1987_80808</name>
</gene>
<reference evidence="2" key="1">
    <citation type="journal article" date="2022" name="Mol. Ecol. Resour.">
        <title>The genomes of chicory, endive, great burdock and yacon provide insights into Asteraceae palaeo-polyploidization history and plant inulin production.</title>
        <authorList>
            <person name="Fan W."/>
            <person name="Wang S."/>
            <person name="Wang H."/>
            <person name="Wang A."/>
            <person name="Jiang F."/>
            <person name="Liu H."/>
            <person name="Zhao H."/>
            <person name="Xu D."/>
            <person name="Zhang Y."/>
        </authorList>
    </citation>
    <scope>NUCLEOTIDE SEQUENCE [LARGE SCALE GENOMIC DNA]</scope>
    <source>
        <strain evidence="2">cv. Yunnan</strain>
    </source>
</reference>
<accession>A0ACB8YPB6</accession>
<dbReference type="Proteomes" id="UP001056120">
    <property type="component" value="Linkage Group LG27"/>
</dbReference>
<keyword evidence="2" id="KW-1185">Reference proteome</keyword>
<evidence type="ECO:0000313" key="1">
    <source>
        <dbReference type="EMBL" id="KAI3687117.1"/>
    </source>
</evidence>
<evidence type="ECO:0000313" key="2">
    <source>
        <dbReference type="Proteomes" id="UP001056120"/>
    </source>
</evidence>
<comment type="caution">
    <text evidence="1">The sequence shown here is derived from an EMBL/GenBank/DDBJ whole genome shotgun (WGS) entry which is preliminary data.</text>
</comment>
<protein>
    <submittedName>
        <fullName evidence="1">Uncharacterized protein</fullName>
    </submittedName>
</protein>
<sequence length="726" mass="83953">MAVTSPSLQGNFYAASSKFSFLRSDWCKRRTFRCKKRGHSAWIIRSVMNNKESSINGDEIIEPTRILLERLFTQTQKLEEKIGKDLNLPQDIQLELNLGTLESDLQAALTVLRKRVEDLEDAENKLLSEYSKLTQAKEELGKQEEVIKHTFLRQEKLENELKQANLELAFQAAEIENLKLQLEKQDKEITAAQSALVLKQNEIDIMTKEILNKQTLEIEELRKTVEEKDEELQIATTLLEIEEENLKVVEGNLEKQTMDWLLAQEEMRNLADEASKHTVEGDENLQEFTRVKKLLADVRLELVSSQKSLASSRKEMEDQQEVLEKELLELEQHRESLIAYAKSLGDAEVEVESERVKLRLAEARNQELKRDLLIEKDVIKELQNQLDDEKHSLLQATEEMSVLRDELDRKKSEYESMRIALESKESQLVEAKLEIQHLKSTQAFLELMLKEKESELSQAQEMLSEVNQEILNLKMLLSSRETELTETTTMLKERDKQVEKIQHDRDETNLKYFEARSVVERIFELTNKVVSSIEHEGQILSKEKQLETELDLMMETLRSREMEVLQTRRALTIKENELKMALNKLNERENEMKEMRQELTTGADESRKLYEMVQERIGELAIEKLELEAAQLEVEAATNALEKITEMSRELLRATSVLVEVDYDIDISTKNIPETASENGCLAVKNIPETVSENGCLAELKTEVARLSDWTETLVREAGIDGDVQF</sequence>